<organism evidence="5 6">
    <name type="scientific">Shimia aestuarii</name>
    <dbReference type="NCBI Taxonomy" id="254406"/>
    <lineage>
        <taxon>Bacteria</taxon>
        <taxon>Pseudomonadati</taxon>
        <taxon>Pseudomonadota</taxon>
        <taxon>Alphaproteobacteria</taxon>
        <taxon>Rhodobacterales</taxon>
        <taxon>Roseobacteraceae</taxon>
    </lineage>
</organism>
<dbReference type="GO" id="GO:0003700">
    <property type="term" value="F:DNA-binding transcription factor activity"/>
    <property type="evidence" value="ECO:0007669"/>
    <property type="project" value="InterPro"/>
</dbReference>
<dbReference type="InterPro" id="IPR036390">
    <property type="entry name" value="WH_DNA-bd_sf"/>
</dbReference>
<keyword evidence="1" id="KW-0805">Transcription regulation</keyword>
<dbReference type="Gene3D" id="3.40.1410.10">
    <property type="entry name" value="Chorismate lyase-like"/>
    <property type="match status" value="1"/>
</dbReference>
<dbReference type="SMART" id="SM00866">
    <property type="entry name" value="UTRA"/>
    <property type="match status" value="1"/>
</dbReference>
<evidence type="ECO:0000256" key="1">
    <source>
        <dbReference type="ARBA" id="ARBA00023015"/>
    </source>
</evidence>
<dbReference type="Proteomes" id="UP000199144">
    <property type="component" value="Unassembled WGS sequence"/>
</dbReference>
<dbReference type="Pfam" id="PF07702">
    <property type="entry name" value="UTRA"/>
    <property type="match status" value="1"/>
</dbReference>
<accession>A0A1I4MWR0</accession>
<evidence type="ECO:0000313" key="5">
    <source>
        <dbReference type="EMBL" id="SFM07526.1"/>
    </source>
</evidence>
<dbReference type="AlphaFoldDB" id="A0A1I4MWR0"/>
<dbReference type="PANTHER" id="PTHR44846">
    <property type="entry name" value="MANNOSYL-D-GLYCERATE TRANSPORT/METABOLISM SYSTEM REPRESSOR MNGR-RELATED"/>
    <property type="match status" value="1"/>
</dbReference>
<dbReference type="InterPro" id="IPR036388">
    <property type="entry name" value="WH-like_DNA-bd_sf"/>
</dbReference>
<proteinExistence type="predicted"/>
<dbReference type="GO" id="GO:0003677">
    <property type="term" value="F:DNA binding"/>
    <property type="evidence" value="ECO:0007669"/>
    <property type="project" value="UniProtKB-KW"/>
</dbReference>
<dbReference type="SUPFAM" id="SSF46785">
    <property type="entry name" value="Winged helix' DNA-binding domain"/>
    <property type="match status" value="1"/>
</dbReference>
<keyword evidence="3" id="KW-0804">Transcription</keyword>
<dbReference type="SUPFAM" id="SSF64288">
    <property type="entry name" value="Chorismate lyase-like"/>
    <property type="match status" value="1"/>
</dbReference>
<evidence type="ECO:0000256" key="3">
    <source>
        <dbReference type="ARBA" id="ARBA00023163"/>
    </source>
</evidence>
<dbReference type="PANTHER" id="PTHR44846:SF1">
    <property type="entry name" value="MANNOSYL-D-GLYCERATE TRANSPORT_METABOLISM SYSTEM REPRESSOR MNGR-RELATED"/>
    <property type="match status" value="1"/>
</dbReference>
<dbReference type="SMART" id="SM00345">
    <property type="entry name" value="HTH_GNTR"/>
    <property type="match status" value="1"/>
</dbReference>
<dbReference type="PROSITE" id="PS50949">
    <property type="entry name" value="HTH_GNTR"/>
    <property type="match status" value="1"/>
</dbReference>
<evidence type="ECO:0000259" key="4">
    <source>
        <dbReference type="PROSITE" id="PS50949"/>
    </source>
</evidence>
<evidence type="ECO:0000256" key="2">
    <source>
        <dbReference type="ARBA" id="ARBA00023125"/>
    </source>
</evidence>
<feature type="domain" description="HTH gntR-type" evidence="4">
    <location>
        <begin position="12"/>
        <end position="80"/>
    </location>
</feature>
<keyword evidence="2" id="KW-0238">DNA-binding</keyword>
<dbReference type="GO" id="GO:0045892">
    <property type="term" value="P:negative regulation of DNA-templated transcription"/>
    <property type="evidence" value="ECO:0007669"/>
    <property type="project" value="TreeGrafter"/>
</dbReference>
<dbReference type="InterPro" id="IPR028978">
    <property type="entry name" value="Chorismate_lyase_/UTRA_dom_sf"/>
</dbReference>
<keyword evidence="6" id="KW-1185">Reference proteome</keyword>
<dbReference type="Pfam" id="PF00392">
    <property type="entry name" value="GntR"/>
    <property type="match status" value="1"/>
</dbReference>
<dbReference type="CDD" id="cd07377">
    <property type="entry name" value="WHTH_GntR"/>
    <property type="match status" value="1"/>
</dbReference>
<dbReference type="InterPro" id="IPR050679">
    <property type="entry name" value="Bact_HTH_transcr_reg"/>
</dbReference>
<dbReference type="InterPro" id="IPR000524">
    <property type="entry name" value="Tscrpt_reg_HTH_GntR"/>
</dbReference>
<dbReference type="EMBL" id="FOTQ01000003">
    <property type="protein sequence ID" value="SFM07526.1"/>
    <property type="molecule type" value="Genomic_DNA"/>
</dbReference>
<dbReference type="STRING" id="254406.SAMN04488042_103279"/>
<protein>
    <submittedName>
        <fullName evidence="5">Transcriptional regulator, GntR family</fullName>
    </submittedName>
</protein>
<name>A0A1I4MWR0_9RHOB</name>
<dbReference type="InterPro" id="IPR011663">
    <property type="entry name" value="UTRA"/>
</dbReference>
<sequence length="266" mass="28717">MRAEAVQILPEGVKAQRVYLSLSDQITGGVLRDGETLPGEQKLAESFGVSRVTVRRALDALAQGGLIERRAGSGTKVRARNASGQPAAMDFNTLMPQLVEMGEKTTARLLSFSYGRAPDFVASAMRLGGESKVQIATRVRLTGHVPFSHLTTYVPAQIAQNYSENDLATKPLFKLLERSGVQIEEAHQSVSATLAGPDVAEALEVDVGSALLSLRRVVRDIDGNGVEYLSGLYRPDMFRLEMPLTRVGQGAARHWEPTIGQSEGEG</sequence>
<dbReference type="Gene3D" id="1.10.10.10">
    <property type="entry name" value="Winged helix-like DNA-binding domain superfamily/Winged helix DNA-binding domain"/>
    <property type="match status" value="1"/>
</dbReference>
<evidence type="ECO:0000313" key="6">
    <source>
        <dbReference type="Proteomes" id="UP000199144"/>
    </source>
</evidence>
<gene>
    <name evidence="5" type="ORF">SAMN04488042_103279</name>
</gene>
<dbReference type="PRINTS" id="PR00035">
    <property type="entry name" value="HTHGNTR"/>
</dbReference>
<reference evidence="5 6" key="1">
    <citation type="submission" date="2016-10" db="EMBL/GenBank/DDBJ databases">
        <authorList>
            <person name="de Groot N.N."/>
        </authorList>
    </citation>
    <scope>NUCLEOTIDE SEQUENCE [LARGE SCALE GENOMIC DNA]</scope>
    <source>
        <strain evidence="5 6">DSM 15283</strain>
    </source>
</reference>